<dbReference type="GO" id="GO:0016787">
    <property type="term" value="F:hydrolase activity"/>
    <property type="evidence" value="ECO:0007669"/>
    <property type="project" value="UniProtKB-KW"/>
</dbReference>
<proteinExistence type="predicted"/>
<reference evidence="4 5" key="1">
    <citation type="submission" date="2018-01" db="EMBL/GenBank/DDBJ databases">
        <title>Genome Sequencing and Assembly of Anaerobacter polyendosporus strain CT4.</title>
        <authorList>
            <person name="Tachaapaikoon C."/>
            <person name="Sutheeworapong S."/>
            <person name="Jenjaroenpun P."/>
            <person name="Wongsurawat T."/>
            <person name="Nookeaw I."/>
            <person name="Cheawchanlertfa P."/>
            <person name="Kosugi A."/>
            <person name="Cheevadhanarak S."/>
            <person name="Ratanakhanokchai K."/>
        </authorList>
    </citation>
    <scope>NUCLEOTIDE SEQUENCE [LARGE SCALE GENOMIC DNA]</scope>
    <source>
        <strain evidence="4 5">CT4</strain>
    </source>
</reference>
<dbReference type="Pfam" id="PF10996">
    <property type="entry name" value="Beta-Casp"/>
    <property type="match status" value="1"/>
</dbReference>
<dbReference type="Pfam" id="PF00753">
    <property type="entry name" value="Lactamase_B"/>
    <property type="match status" value="1"/>
</dbReference>
<dbReference type="InterPro" id="IPR011108">
    <property type="entry name" value="RMMBL"/>
</dbReference>
<dbReference type="KEGG" id="cmah:C1I91_25665"/>
<feature type="domain" description="Metallo-beta-lactamase" evidence="2">
    <location>
        <begin position="13"/>
        <end position="233"/>
    </location>
</feature>
<dbReference type="InterPro" id="IPR050698">
    <property type="entry name" value="MBL"/>
</dbReference>
<keyword evidence="1 4" id="KW-0378">Hydrolase</keyword>
<dbReference type="InterPro" id="IPR036866">
    <property type="entry name" value="RibonucZ/Hydroxyglut_hydro"/>
</dbReference>
<evidence type="ECO:0000256" key="1">
    <source>
        <dbReference type="ARBA" id="ARBA00022801"/>
    </source>
</evidence>
<dbReference type="InterPro" id="IPR001279">
    <property type="entry name" value="Metallo-B-lactamas"/>
</dbReference>
<dbReference type="Gene3D" id="3.40.50.10890">
    <property type="match status" value="1"/>
</dbReference>
<dbReference type="Proteomes" id="UP000286268">
    <property type="component" value="Chromosome"/>
</dbReference>
<dbReference type="InterPro" id="IPR022712">
    <property type="entry name" value="Beta_Casp"/>
</dbReference>
<evidence type="ECO:0000259" key="3">
    <source>
        <dbReference type="SMART" id="SM01027"/>
    </source>
</evidence>
<dbReference type="Pfam" id="PF07521">
    <property type="entry name" value="RMMBL"/>
    <property type="match status" value="1"/>
</dbReference>
<keyword evidence="5" id="KW-1185">Reference proteome</keyword>
<evidence type="ECO:0000313" key="5">
    <source>
        <dbReference type="Proteomes" id="UP000286268"/>
    </source>
</evidence>
<organism evidence="4 5">
    <name type="scientific">Clostridium manihotivorum</name>
    <dbReference type="NCBI Taxonomy" id="2320868"/>
    <lineage>
        <taxon>Bacteria</taxon>
        <taxon>Bacillati</taxon>
        <taxon>Bacillota</taxon>
        <taxon>Clostridia</taxon>
        <taxon>Eubacteriales</taxon>
        <taxon>Clostridiaceae</taxon>
        <taxon>Clostridium</taxon>
    </lineage>
</organism>
<dbReference type="PANTHER" id="PTHR11203">
    <property type="entry name" value="CLEAVAGE AND POLYADENYLATION SPECIFICITY FACTOR FAMILY MEMBER"/>
    <property type="match status" value="1"/>
</dbReference>
<dbReference type="SUPFAM" id="SSF56281">
    <property type="entry name" value="Metallo-hydrolase/oxidoreductase"/>
    <property type="match status" value="1"/>
</dbReference>
<feature type="domain" description="Beta-Casp" evidence="3">
    <location>
        <begin position="238"/>
        <end position="362"/>
    </location>
</feature>
<dbReference type="OrthoDB" id="9803916at2"/>
<dbReference type="EMBL" id="CP025746">
    <property type="protein sequence ID" value="QAA34749.1"/>
    <property type="molecule type" value="Genomic_DNA"/>
</dbReference>
<gene>
    <name evidence="4" type="ORF">C1I91_25665</name>
</gene>
<name>A0A3R5TJ68_9CLOT</name>
<evidence type="ECO:0000259" key="2">
    <source>
        <dbReference type="SMART" id="SM00849"/>
    </source>
</evidence>
<dbReference type="SMART" id="SM01027">
    <property type="entry name" value="Beta-Casp"/>
    <property type="match status" value="1"/>
</dbReference>
<protein>
    <submittedName>
        <fullName evidence="4">MBL fold hydrolase</fullName>
    </submittedName>
</protein>
<sequence length="832" mass="94995">MKINFCGGASEVGASCILVNIDNKNILLDCGIRPKGGKDQLPDFSQIQKQGGVDCIIVSHAHLDHTGALPIISREYPDARLYMTHMTKDLIRVLLYDSLKLMNNNEGEIPIYAEKHVLDMLDRSICYSPQFTFRPFNDNDIEVTFYIAGHIAGAVMIYIKGKEGTLLYTGDISGTPQRTVAGTMVPKLRPDVVITESTYGDKLHANRQIEEDRLVDTVREVISRKGKILIPAFALGRAQEVILILKKAMNKGQLPKFKIYVDGMVKDVNRVYKQNPNYLREELMKKVLKGTDIFYDDNIVPVDNKDIRKEILDTSEPLCVISSSGMLTGGPSAEYAEKFAANEQNYIAITGYQDEEAPGRAIIEVLEDTERDRVISLNGRSVPLKCEVGKYGLSAHSDKGEILGIINKTTPKKIFLVHGDKTIIESLAKYINEEIWSQIYTPVGGESFEFFIQNPRKQINLKEDIPSLNMTEKLSLDNIERLYDYLYKNYGIEKGYLIEELFYIWNGKNEYPEEDIKAFRDILNATPYFEVNSRKLFLYHPVEEKEITEATELPLEMNAMFEYVDKIFPASTGLYKRGAKYDEKIVLLYFNFPDKAKELYKADFEEVEKSTGWRIELNANCNTLEAEAVIYSLLPENTSLTKVSYHKEQKTFVIETNKVIESFNKIQEKFYELTGNKLILKADGVSIGTAELELKDRANKLEQNKTMALIDDSFLEAKHKIYRKSLKQENGVKYIELSFITYEVGIRYIEKIKELELLTNWDIVVGKNPNQNEIIRLAKEICRKYDIALLKNPSVFTDTKFVKLVAEINNEVVTKACKEEFMEETGFELIIG</sequence>
<dbReference type="GO" id="GO:0004521">
    <property type="term" value="F:RNA endonuclease activity"/>
    <property type="evidence" value="ECO:0007669"/>
    <property type="project" value="TreeGrafter"/>
</dbReference>
<accession>A0A3R5TJ68</accession>
<dbReference type="Gene3D" id="3.60.15.10">
    <property type="entry name" value="Ribonuclease Z/Hydroxyacylglutathione hydrolase-like"/>
    <property type="match status" value="1"/>
</dbReference>
<evidence type="ECO:0000313" key="4">
    <source>
        <dbReference type="EMBL" id="QAA34749.1"/>
    </source>
</evidence>
<dbReference type="PANTHER" id="PTHR11203:SF37">
    <property type="entry name" value="INTEGRATOR COMPLEX SUBUNIT 11"/>
    <property type="match status" value="1"/>
</dbReference>
<dbReference type="RefSeq" id="WP_128215461.1">
    <property type="nucleotide sequence ID" value="NZ_CP025746.1"/>
</dbReference>
<dbReference type="CDD" id="cd16295">
    <property type="entry name" value="TTHA0252-CPSF-like_MBL-fold"/>
    <property type="match status" value="1"/>
</dbReference>
<dbReference type="AlphaFoldDB" id="A0A3R5TJ68"/>
<dbReference type="SMART" id="SM00849">
    <property type="entry name" value="Lactamase_B"/>
    <property type="match status" value="1"/>
</dbReference>